<dbReference type="GeneID" id="113213095"/>
<sequence length="158" mass="16760">MSSLRLLSLLALVACAAAASIGQGSGDSNALALHDAHQPNDSNAREARAAGDFLKTLSSGVKGSSDQSVTYGGVYPYDRQLTSKTVYVSSTIFTVHKEVVKFSSGALIHCIQVVDLLKNGKNAAVTLQKGGINQYNAELKFKSERGGKINYLVILWGQ</sequence>
<dbReference type="AlphaFoldDB" id="A0A6J1T2P4"/>
<gene>
    <name evidence="3" type="primary">LOC113213095</name>
</gene>
<proteinExistence type="predicted"/>
<keyword evidence="1" id="KW-0732">Signal</keyword>
<dbReference type="PANTHER" id="PTHR37685">
    <property type="entry name" value="GEO11136P1-RELATED"/>
    <property type="match status" value="1"/>
</dbReference>
<evidence type="ECO:0000313" key="2">
    <source>
        <dbReference type="Proteomes" id="UP000504606"/>
    </source>
</evidence>
<dbReference type="KEGG" id="foc:113213095"/>
<dbReference type="Proteomes" id="UP000504606">
    <property type="component" value="Unplaced"/>
</dbReference>
<accession>A0A6J1T2P4</accession>
<dbReference type="RefSeq" id="XP_026287824.1">
    <property type="nucleotide sequence ID" value="XM_026432039.2"/>
</dbReference>
<protein>
    <submittedName>
        <fullName evidence="3">Uncharacterized protein LOC113213095</fullName>
    </submittedName>
</protein>
<name>A0A6J1T2P4_FRAOC</name>
<evidence type="ECO:0000313" key="3">
    <source>
        <dbReference type="RefSeq" id="XP_026287824.1"/>
    </source>
</evidence>
<keyword evidence="2" id="KW-1185">Reference proteome</keyword>
<reference evidence="3" key="1">
    <citation type="submission" date="2025-08" db="UniProtKB">
        <authorList>
            <consortium name="RefSeq"/>
        </authorList>
    </citation>
    <scope>IDENTIFICATION</scope>
    <source>
        <tissue evidence="3">Whole organism</tissue>
    </source>
</reference>
<organism evidence="2 3">
    <name type="scientific">Frankliniella occidentalis</name>
    <name type="common">Western flower thrips</name>
    <name type="synonym">Euthrips occidentalis</name>
    <dbReference type="NCBI Taxonomy" id="133901"/>
    <lineage>
        <taxon>Eukaryota</taxon>
        <taxon>Metazoa</taxon>
        <taxon>Ecdysozoa</taxon>
        <taxon>Arthropoda</taxon>
        <taxon>Hexapoda</taxon>
        <taxon>Insecta</taxon>
        <taxon>Pterygota</taxon>
        <taxon>Neoptera</taxon>
        <taxon>Paraneoptera</taxon>
        <taxon>Thysanoptera</taxon>
        <taxon>Terebrantia</taxon>
        <taxon>Thripoidea</taxon>
        <taxon>Thripidae</taxon>
        <taxon>Frankliniella</taxon>
    </lineage>
</organism>
<feature type="signal peptide" evidence="1">
    <location>
        <begin position="1"/>
        <end position="18"/>
    </location>
</feature>
<dbReference type="PANTHER" id="PTHR37685:SF1">
    <property type="entry name" value="GEO11136P1-RELATED"/>
    <property type="match status" value="1"/>
</dbReference>
<dbReference type="Pfam" id="PF15868">
    <property type="entry name" value="MBF2"/>
    <property type="match status" value="1"/>
</dbReference>
<dbReference type="OrthoDB" id="8192785at2759"/>
<feature type="chain" id="PRO_5027110169" evidence="1">
    <location>
        <begin position="19"/>
        <end position="158"/>
    </location>
</feature>
<evidence type="ECO:0000256" key="1">
    <source>
        <dbReference type="SAM" id="SignalP"/>
    </source>
</evidence>
<dbReference type="InterPro" id="IPR031734">
    <property type="entry name" value="MBF2"/>
</dbReference>